<keyword evidence="1" id="KW-0175">Coiled coil</keyword>
<comment type="caution">
    <text evidence="3">The sequence shown here is derived from an EMBL/GenBank/DDBJ whole genome shotgun (WGS) entry which is preliminary data.</text>
</comment>
<feature type="compositionally biased region" description="Acidic residues" evidence="2">
    <location>
        <begin position="953"/>
        <end position="963"/>
    </location>
</feature>
<evidence type="ECO:0000256" key="2">
    <source>
        <dbReference type="SAM" id="MobiDB-lite"/>
    </source>
</evidence>
<accession>A0ABR2XTI7</accession>
<dbReference type="EMBL" id="JARVKM010000023">
    <property type="protein sequence ID" value="KAK9777121.1"/>
    <property type="molecule type" value="Genomic_DNA"/>
</dbReference>
<evidence type="ECO:0000313" key="4">
    <source>
        <dbReference type="Proteomes" id="UP001465668"/>
    </source>
</evidence>
<sequence length="1150" mass="128792">MSQQLKALEKASGELVEHWGWLKSEQPVGTVKSTHIPFLEGLTQSLGKLEKRWRVEIEEESSKLCEERGRLQPDKDAAKVAKELLLEREQALQQGMKQLAADKAALNSQRFNLNRRMNELGAWEQKLMGTAGELVKGKVVNEAQAKSLETLLAEFQITSRETRETLDEVKARENDGLQRELDESRGQEAELKREVQRLGRELKDKADAKLQEDWLAEKTRSERLVGELSACQRACDQHQTRRDETLVELCAAQNDLRKAKEELEEVEQLNEEWEEYAKGWEEDLGSERSGSVVEAGSAADGTQALNNDSAVGPSDAAGAEAVGAEAVGDDQGVNPLKRPSKRSKEDRQGGEGLRWDIAWRNLASTVQRMRPAQGNVLTGLELDVIFRGIVNATTSPGNVHTNLMVFNGSGASDYWYCFDQICERGHNSWDVFFDDGEKCAKHGDANREKIFPRLSSLKFIERPARFDRQFLTPQRIHEQEQAAEMSSDEEYDPQEEVPQEDEEMADEEIAEDDIREEMEDLDEEEGEQEQEPVSEPRESRRGAPRHQRTGKFLGEPRELNLGEDGALVKEIRDAIAPIAQRAYDRRVKGAGHRMGAAEKISGIVDLCAELTPEMLTQVETTIRALHAQTKKPCPSAIPKEVTIEHMLDRMPQPDDPGFGLDPVEQVQIQQKMNIDDGWVKIRDANVSQAKNTAFWAAWRAICAVGTCPTELISARQYLKFQGDELLWAPGFCDYLKNLVLGSPCGKNYALLGCFIRLTVASRMDDHRAVPLSNHGKPDGSFFDVFAGEMLANTDGKSLKEVHASAKAKWTGGGKTLPWESRALTALEGIKWRETAPAGRGLKGPVTTPYMVMTDHLRRLIKVFDDSARPSALTAHEFQPVVDKAKSFISVNKKHRNPVDMEGIRRLRERSFLLDMYFTVHRQQPARVSVPGQGVRPAEEPDMDNGELSVEGAAEQDDPFEGSGDEGFGLGFGGDDGSPPPIPQKRATEDEEQPDPKRRKAELTQEQRLEMMTAASGVSVGRPVFLAESSTRPMGIGIFYEPNQANKIWVINICTVPIIRKCYNHAVSIKEFKERKEPIGTVDKMEPGKDCMEHTGTEDRGTKDNAMFTRVTTSRRPLLSLSTPVEDCEEHQSPGLPNLFEKTQQQRWGRT</sequence>
<feature type="compositionally biased region" description="Low complexity" evidence="2">
    <location>
        <begin position="315"/>
        <end position="330"/>
    </location>
</feature>
<keyword evidence="4" id="KW-1185">Reference proteome</keyword>
<feature type="compositionally biased region" description="Gly residues" evidence="2">
    <location>
        <begin position="964"/>
        <end position="975"/>
    </location>
</feature>
<name>A0ABR2XTI7_9PEZI</name>
<dbReference type="Proteomes" id="UP001465668">
    <property type="component" value="Unassembled WGS sequence"/>
</dbReference>
<protein>
    <submittedName>
        <fullName evidence="3">Uncharacterized protein</fullName>
    </submittedName>
</protein>
<gene>
    <name evidence="3" type="ORF">SCAR479_06189</name>
</gene>
<feature type="compositionally biased region" description="Polar residues" evidence="2">
    <location>
        <begin position="1140"/>
        <end position="1150"/>
    </location>
</feature>
<feature type="region of interest" description="Disordered" evidence="2">
    <location>
        <begin position="925"/>
        <end position="1003"/>
    </location>
</feature>
<organism evidence="3 4">
    <name type="scientific">Seiridium cardinale</name>
    <dbReference type="NCBI Taxonomy" id="138064"/>
    <lineage>
        <taxon>Eukaryota</taxon>
        <taxon>Fungi</taxon>
        <taxon>Dikarya</taxon>
        <taxon>Ascomycota</taxon>
        <taxon>Pezizomycotina</taxon>
        <taxon>Sordariomycetes</taxon>
        <taxon>Xylariomycetidae</taxon>
        <taxon>Amphisphaeriales</taxon>
        <taxon>Sporocadaceae</taxon>
        <taxon>Seiridium</taxon>
    </lineage>
</organism>
<proteinExistence type="predicted"/>
<evidence type="ECO:0000256" key="1">
    <source>
        <dbReference type="SAM" id="Coils"/>
    </source>
</evidence>
<feature type="region of interest" description="Disordered" evidence="2">
    <location>
        <begin position="1080"/>
        <end position="1101"/>
    </location>
</feature>
<reference evidence="3 4" key="1">
    <citation type="submission" date="2024-02" db="EMBL/GenBank/DDBJ databases">
        <title>First draft genome assembly of two strains of Seiridium cardinale.</title>
        <authorList>
            <person name="Emiliani G."/>
            <person name="Scali E."/>
        </authorList>
    </citation>
    <scope>NUCLEOTIDE SEQUENCE [LARGE SCALE GENOMIC DNA]</scope>
    <source>
        <strain evidence="3 4">BM-138-000479</strain>
    </source>
</reference>
<feature type="compositionally biased region" description="Acidic residues" evidence="2">
    <location>
        <begin position="486"/>
        <end position="532"/>
    </location>
</feature>
<feature type="region of interest" description="Disordered" evidence="2">
    <location>
        <begin position="1118"/>
        <end position="1150"/>
    </location>
</feature>
<feature type="region of interest" description="Disordered" evidence="2">
    <location>
        <begin position="478"/>
        <end position="557"/>
    </location>
</feature>
<feature type="region of interest" description="Disordered" evidence="2">
    <location>
        <begin position="282"/>
        <end position="350"/>
    </location>
</feature>
<evidence type="ECO:0000313" key="3">
    <source>
        <dbReference type="EMBL" id="KAK9777121.1"/>
    </source>
</evidence>
<feature type="coiled-coil region" evidence="1">
    <location>
        <begin position="174"/>
        <end position="208"/>
    </location>
</feature>